<evidence type="ECO:0000313" key="2">
    <source>
        <dbReference type="Proteomes" id="UP001172911"/>
    </source>
</evidence>
<reference evidence="1" key="2">
    <citation type="submission" date="2023-03" db="EMBL/GenBank/DDBJ databases">
        <authorList>
            <person name="Zhang Z."/>
        </authorList>
    </citation>
    <scope>NUCLEOTIDE SEQUENCE</scope>
    <source>
        <strain evidence="1">DSA</strain>
    </source>
</reference>
<organism evidence="1 2">
    <name type="scientific">Desulforamulus aquiferis</name>
    <dbReference type="NCBI Taxonomy" id="1397668"/>
    <lineage>
        <taxon>Bacteria</taxon>
        <taxon>Bacillati</taxon>
        <taxon>Bacillota</taxon>
        <taxon>Clostridia</taxon>
        <taxon>Eubacteriales</taxon>
        <taxon>Peptococcaceae</taxon>
        <taxon>Desulforamulus</taxon>
    </lineage>
</organism>
<dbReference type="Proteomes" id="UP001172911">
    <property type="component" value="Unassembled WGS sequence"/>
</dbReference>
<sequence length="168" mass="18489">MGGLIVYPDIIGTLGDTCFLVVPAIKNEMAGYAERQAMGGEVGYRLDWNLVIIKSLGICLITFEILWDDGNITIIGFKQNTWEQLGNLIYYRNLLLLPDRGLIEDNNSLISPVAAREGFLLKGIDKGLVSLANKAANIPPDLNIRGLMTHLADLLNSTRKAGRDTFLI</sequence>
<dbReference type="EMBL" id="JARPTC010000001">
    <property type="protein sequence ID" value="MDO7785782.1"/>
    <property type="molecule type" value="Genomic_DNA"/>
</dbReference>
<proteinExistence type="predicted"/>
<dbReference type="AlphaFoldDB" id="A0AAW7Z8S5"/>
<accession>A0AAW7Z8S5</accession>
<dbReference type="RefSeq" id="WP_304540394.1">
    <property type="nucleotide sequence ID" value="NZ_JARPTC010000001.1"/>
</dbReference>
<gene>
    <name evidence="1" type="ORF">P6N53_00855</name>
</gene>
<protein>
    <submittedName>
        <fullName evidence="1">Uncharacterized protein</fullName>
    </submittedName>
</protein>
<name>A0AAW7Z8S5_9FIRM</name>
<comment type="caution">
    <text evidence="1">The sequence shown here is derived from an EMBL/GenBank/DDBJ whole genome shotgun (WGS) entry which is preliminary data.</text>
</comment>
<reference evidence="1" key="1">
    <citation type="journal article" date="2023" name="J. Hazard. Mater.">
        <title>Anaerobic biodegradation of pyrene and benzo[a]pyrene by a new sulfate-reducing Desulforamulus aquiferis strain DSA.</title>
        <authorList>
            <person name="Zhang Z."/>
            <person name="Sun J."/>
            <person name="Gong X."/>
            <person name="Wang C."/>
            <person name="Wang H."/>
        </authorList>
    </citation>
    <scope>NUCLEOTIDE SEQUENCE</scope>
    <source>
        <strain evidence="1">DSA</strain>
    </source>
</reference>
<evidence type="ECO:0000313" key="1">
    <source>
        <dbReference type="EMBL" id="MDO7785782.1"/>
    </source>
</evidence>
<keyword evidence="2" id="KW-1185">Reference proteome</keyword>